<dbReference type="AlphaFoldDB" id="A0ABD5V2L9"/>
<keyword evidence="2" id="KW-0378">Hydrolase</keyword>
<comment type="caution">
    <text evidence="4">The sequence shown here is derived from an EMBL/GenBank/DDBJ whole genome shotgun (WGS) entry which is preliminary data.</text>
</comment>
<dbReference type="Pfam" id="PF00884">
    <property type="entry name" value="Sulfatase"/>
    <property type="match status" value="1"/>
</dbReference>
<dbReference type="RefSeq" id="WP_340604300.1">
    <property type="nucleotide sequence ID" value="NZ_JBBMXV010000003.1"/>
</dbReference>
<gene>
    <name evidence="4" type="ORF">ACFQGH_11255</name>
</gene>
<evidence type="ECO:0000313" key="5">
    <source>
        <dbReference type="Proteomes" id="UP001596312"/>
    </source>
</evidence>
<evidence type="ECO:0000259" key="3">
    <source>
        <dbReference type="Pfam" id="PF00884"/>
    </source>
</evidence>
<dbReference type="GO" id="GO:0016787">
    <property type="term" value="F:hydrolase activity"/>
    <property type="evidence" value="ECO:0007669"/>
    <property type="project" value="UniProtKB-KW"/>
</dbReference>
<dbReference type="EMBL" id="JBHSXQ010000003">
    <property type="protein sequence ID" value="MFC6905772.1"/>
    <property type="molecule type" value="Genomic_DNA"/>
</dbReference>
<comment type="similarity">
    <text evidence="1">Belongs to the sulfatase family.</text>
</comment>
<sequence length="478" mass="54473">MPPNILLLVIDTSRADIFYELMDSGELTAIQRIASEGRVYENAISNSCWTLPSHASIFTGQRVHDHETHAGNKRFDAAHPLPDMLSKSGYRTLGISGNVWISSEFGFDTGFDNLTRDFDLFWSGGDLSKVYNANGLFESVSAFFDLVDFKTALPTLGNGIYAKLGRSDKGAHNTTRRTVRWLQNDAEQQQPFFYFINYLEPHLPYKPQKEYAQRFLPDDVSYEDAIGIEQNPWEYVTGYQEYNEKTFDIFRSLYKAELSYVDDNISKIVTALKNEDLYEDTSILIVGDHGENIGDHDLMDHQYSLYQSLVNVPLIMKSEEIDPGWTKEPVEIRDLYPSVMDLAGIPIRQDSSVSQRSLINENTRTFAVSEYKAPQPSMESLHDKVGDDIPTQEKLDRTYRAIQGNGWKLIEGSDEVTELYNLNSDPLETSDVSTRNPEKVDELKAELDDREVPVEYRNTDTHNASSVTEQRLKDLGYI</sequence>
<accession>A0ABD5V2L9</accession>
<feature type="domain" description="Sulfatase N-terminal" evidence="3">
    <location>
        <begin position="3"/>
        <end position="345"/>
    </location>
</feature>
<dbReference type="SUPFAM" id="SSF53649">
    <property type="entry name" value="Alkaline phosphatase-like"/>
    <property type="match status" value="1"/>
</dbReference>
<dbReference type="InterPro" id="IPR000917">
    <property type="entry name" value="Sulfatase_N"/>
</dbReference>
<dbReference type="Gene3D" id="3.40.720.10">
    <property type="entry name" value="Alkaline Phosphatase, subunit A"/>
    <property type="match status" value="1"/>
</dbReference>
<dbReference type="InterPro" id="IPR050738">
    <property type="entry name" value="Sulfatase"/>
</dbReference>
<organism evidence="4 5">
    <name type="scientific">Halalkalicoccus tibetensis</name>
    <dbReference type="NCBI Taxonomy" id="175632"/>
    <lineage>
        <taxon>Archaea</taxon>
        <taxon>Methanobacteriati</taxon>
        <taxon>Methanobacteriota</taxon>
        <taxon>Stenosarchaea group</taxon>
        <taxon>Halobacteria</taxon>
        <taxon>Halobacteriales</taxon>
        <taxon>Halococcaceae</taxon>
        <taxon>Halalkalicoccus</taxon>
    </lineage>
</organism>
<dbReference type="PANTHER" id="PTHR42693:SF53">
    <property type="entry name" value="ENDO-4-O-SULFATASE"/>
    <property type="match status" value="1"/>
</dbReference>
<dbReference type="CDD" id="cd16148">
    <property type="entry name" value="sulfatase_like"/>
    <property type="match status" value="1"/>
</dbReference>
<dbReference type="InterPro" id="IPR017850">
    <property type="entry name" value="Alkaline_phosphatase_core_sf"/>
</dbReference>
<reference evidence="4 5" key="1">
    <citation type="journal article" date="2019" name="Int. J. Syst. Evol. Microbiol.">
        <title>The Global Catalogue of Microorganisms (GCM) 10K type strain sequencing project: providing services to taxonomists for standard genome sequencing and annotation.</title>
        <authorList>
            <consortium name="The Broad Institute Genomics Platform"/>
            <consortium name="The Broad Institute Genome Sequencing Center for Infectious Disease"/>
            <person name="Wu L."/>
            <person name="Ma J."/>
        </authorList>
    </citation>
    <scope>NUCLEOTIDE SEQUENCE [LARGE SCALE GENOMIC DNA]</scope>
    <source>
        <strain evidence="4 5">CGMCC 1.3240</strain>
    </source>
</reference>
<dbReference type="PANTHER" id="PTHR42693">
    <property type="entry name" value="ARYLSULFATASE FAMILY MEMBER"/>
    <property type="match status" value="1"/>
</dbReference>
<evidence type="ECO:0000256" key="2">
    <source>
        <dbReference type="ARBA" id="ARBA00022801"/>
    </source>
</evidence>
<protein>
    <submittedName>
        <fullName evidence="4">Sulfatase-like hydrolase/transferase</fullName>
    </submittedName>
</protein>
<evidence type="ECO:0000256" key="1">
    <source>
        <dbReference type="ARBA" id="ARBA00008779"/>
    </source>
</evidence>
<proteinExistence type="inferred from homology"/>
<keyword evidence="5" id="KW-1185">Reference proteome</keyword>
<name>A0ABD5V2L9_9EURY</name>
<evidence type="ECO:0000313" key="4">
    <source>
        <dbReference type="EMBL" id="MFC6905772.1"/>
    </source>
</evidence>
<dbReference type="Proteomes" id="UP001596312">
    <property type="component" value="Unassembled WGS sequence"/>
</dbReference>